<name>A0A0F8WLH9_9ZZZZ</name>
<dbReference type="EMBL" id="LAZR01064421">
    <property type="protein sequence ID" value="KKK57548.1"/>
    <property type="molecule type" value="Genomic_DNA"/>
</dbReference>
<sequence>MKILGISGRKQSGKSTSAEFLVDEFSKRHLDVHIISFADRLKEIFLELFVPEELNLTSKMLSNDLHKLHLLPTTGGTVREGLQQFGSNMCREYYGDVWVEAVRVKLRQLAMSNYIANIESPLRVIIPDVRFKNELKFIQELDGHVVRLLRAPFEDSHKSEQDLNDVELVTLQDCLCTDRERLTKFNATIDNRKMDIETKNKALWNLVKGNEWL</sequence>
<dbReference type="AlphaFoldDB" id="A0A0F8WLH9"/>
<dbReference type="InterPro" id="IPR027417">
    <property type="entry name" value="P-loop_NTPase"/>
</dbReference>
<reference evidence="1" key="1">
    <citation type="journal article" date="2015" name="Nature">
        <title>Complex archaea that bridge the gap between prokaryotes and eukaryotes.</title>
        <authorList>
            <person name="Spang A."/>
            <person name="Saw J.H."/>
            <person name="Jorgensen S.L."/>
            <person name="Zaremba-Niedzwiedzka K."/>
            <person name="Martijn J."/>
            <person name="Lind A.E."/>
            <person name="van Eijk R."/>
            <person name="Schleper C."/>
            <person name="Guy L."/>
            <person name="Ettema T.J."/>
        </authorList>
    </citation>
    <scope>NUCLEOTIDE SEQUENCE</scope>
</reference>
<dbReference type="Gene3D" id="3.40.50.300">
    <property type="entry name" value="P-loop containing nucleotide triphosphate hydrolases"/>
    <property type="match status" value="2"/>
</dbReference>
<accession>A0A0F8WLH9</accession>
<evidence type="ECO:0000313" key="1">
    <source>
        <dbReference type="EMBL" id="KKK57548.1"/>
    </source>
</evidence>
<proteinExistence type="predicted"/>
<evidence type="ECO:0008006" key="2">
    <source>
        <dbReference type="Google" id="ProtNLM"/>
    </source>
</evidence>
<dbReference type="SUPFAM" id="SSF52540">
    <property type="entry name" value="P-loop containing nucleoside triphosphate hydrolases"/>
    <property type="match status" value="1"/>
</dbReference>
<organism evidence="1">
    <name type="scientific">marine sediment metagenome</name>
    <dbReference type="NCBI Taxonomy" id="412755"/>
    <lineage>
        <taxon>unclassified sequences</taxon>
        <taxon>metagenomes</taxon>
        <taxon>ecological metagenomes</taxon>
    </lineage>
</organism>
<comment type="caution">
    <text evidence="1">The sequence shown here is derived from an EMBL/GenBank/DDBJ whole genome shotgun (WGS) entry which is preliminary data.</text>
</comment>
<gene>
    <name evidence="1" type="ORF">LCGC14_3053350</name>
</gene>
<protein>
    <recommendedName>
        <fullName evidence="2">Dephospho-CoA kinase</fullName>
    </recommendedName>
</protein>